<dbReference type="Pfam" id="PF03466">
    <property type="entry name" value="LysR_substrate"/>
    <property type="match status" value="1"/>
</dbReference>
<comment type="similarity">
    <text evidence="1">Belongs to the LysR transcriptional regulatory family.</text>
</comment>
<dbReference type="InterPro" id="IPR005119">
    <property type="entry name" value="LysR_subst-bd"/>
</dbReference>
<dbReference type="PANTHER" id="PTHR30126:SF39">
    <property type="entry name" value="HTH-TYPE TRANSCRIPTIONAL REGULATOR CYSL"/>
    <property type="match status" value="1"/>
</dbReference>
<evidence type="ECO:0000313" key="5">
    <source>
        <dbReference type="EMBL" id="MFD1410096.1"/>
    </source>
</evidence>
<dbReference type="CDD" id="cd05466">
    <property type="entry name" value="PBP2_LTTR_substrate"/>
    <property type="match status" value="1"/>
</dbReference>
<organism evidence="5 6">
    <name type="scientific">Lapidilactobacillus gannanensis</name>
    <dbReference type="NCBI Taxonomy" id="2486002"/>
    <lineage>
        <taxon>Bacteria</taxon>
        <taxon>Bacillati</taxon>
        <taxon>Bacillota</taxon>
        <taxon>Bacilli</taxon>
        <taxon>Lactobacillales</taxon>
        <taxon>Lactobacillaceae</taxon>
        <taxon>Lapidilactobacillus</taxon>
    </lineage>
</organism>
<feature type="domain" description="LysR substrate-binding" evidence="4">
    <location>
        <begin position="3"/>
        <end position="199"/>
    </location>
</feature>
<reference evidence="6" key="1">
    <citation type="journal article" date="2019" name="Int. J. Syst. Evol. Microbiol.">
        <title>The Global Catalogue of Microorganisms (GCM) 10K type strain sequencing project: providing services to taxonomists for standard genome sequencing and annotation.</title>
        <authorList>
            <consortium name="The Broad Institute Genomics Platform"/>
            <consortium name="The Broad Institute Genome Sequencing Center for Infectious Disease"/>
            <person name="Wu L."/>
            <person name="Ma J."/>
        </authorList>
    </citation>
    <scope>NUCLEOTIDE SEQUENCE [LARGE SCALE GENOMIC DNA]</scope>
    <source>
        <strain evidence="6">CCM 8937</strain>
    </source>
</reference>
<evidence type="ECO:0000259" key="4">
    <source>
        <dbReference type="Pfam" id="PF03466"/>
    </source>
</evidence>
<dbReference type="SUPFAM" id="SSF53850">
    <property type="entry name" value="Periplasmic binding protein-like II"/>
    <property type="match status" value="1"/>
</dbReference>
<evidence type="ECO:0000313" key="6">
    <source>
        <dbReference type="Proteomes" id="UP001597191"/>
    </source>
</evidence>
<dbReference type="Proteomes" id="UP001597191">
    <property type="component" value="Unassembled WGS sequence"/>
</dbReference>
<gene>
    <name evidence="5" type="ORF">ACFQ4R_00420</name>
</gene>
<evidence type="ECO:0000256" key="2">
    <source>
        <dbReference type="ARBA" id="ARBA00023015"/>
    </source>
</evidence>
<sequence length="211" mass="23666">MPLRFGTSLTIGQELLPTALKKFRQQHPQTPLTCYAENVQQIKDRLLKGEIDLALLEGYEASKSFQAEPLSQYELLLVAAPNLLTKRRLTKQQLLTVPFLLREPGSTLRDIFVSATRHLGVEVVPMLESVNTEVLIRAALAGLGVTILPAPFAQPYLQSQQLVSLTLPGQQLQTTNYVVTLKDSPLRELQQELVACFKDVESHTLFYVKRN</sequence>
<comment type="caution">
    <text evidence="5">The sequence shown here is derived from an EMBL/GenBank/DDBJ whole genome shotgun (WGS) entry which is preliminary data.</text>
</comment>
<dbReference type="Gene3D" id="3.40.190.10">
    <property type="entry name" value="Periplasmic binding protein-like II"/>
    <property type="match status" value="2"/>
</dbReference>
<keyword evidence="2" id="KW-0805">Transcription regulation</keyword>
<dbReference type="EMBL" id="JBHTOH010000006">
    <property type="protein sequence ID" value="MFD1410096.1"/>
    <property type="molecule type" value="Genomic_DNA"/>
</dbReference>
<keyword evidence="3" id="KW-0804">Transcription</keyword>
<dbReference type="PANTHER" id="PTHR30126">
    <property type="entry name" value="HTH-TYPE TRANSCRIPTIONAL REGULATOR"/>
    <property type="match status" value="1"/>
</dbReference>
<protein>
    <submittedName>
        <fullName evidence="5">Substrate-binding domain-containing protein</fullName>
    </submittedName>
</protein>
<proteinExistence type="inferred from homology"/>
<evidence type="ECO:0000256" key="3">
    <source>
        <dbReference type="ARBA" id="ARBA00023163"/>
    </source>
</evidence>
<dbReference type="RefSeq" id="WP_125648444.1">
    <property type="nucleotide sequence ID" value="NZ_JBHTOH010000006.1"/>
</dbReference>
<accession>A0ABW4BK17</accession>
<evidence type="ECO:0000256" key="1">
    <source>
        <dbReference type="ARBA" id="ARBA00009437"/>
    </source>
</evidence>
<keyword evidence="6" id="KW-1185">Reference proteome</keyword>
<name>A0ABW4BK17_9LACO</name>